<evidence type="ECO:0000256" key="8">
    <source>
        <dbReference type="ARBA" id="ARBA00039168"/>
    </source>
</evidence>
<feature type="transmembrane region" description="Helical" evidence="10">
    <location>
        <begin position="57"/>
        <end position="79"/>
    </location>
</feature>
<evidence type="ECO:0000256" key="5">
    <source>
        <dbReference type="ARBA" id="ARBA00022989"/>
    </source>
</evidence>
<dbReference type="PANTHER" id="PTHR30561:SF0">
    <property type="entry name" value="GUANIDINIUM EXPORTER"/>
    <property type="match status" value="1"/>
</dbReference>
<evidence type="ECO:0000256" key="3">
    <source>
        <dbReference type="ARBA" id="ARBA00022475"/>
    </source>
</evidence>
<proteinExistence type="inferred from homology"/>
<evidence type="ECO:0000256" key="2">
    <source>
        <dbReference type="ARBA" id="ARBA00022448"/>
    </source>
</evidence>
<keyword evidence="2" id="KW-0813">Transport</keyword>
<dbReference type="GO" id="GO:0005886">
    <property type="term" value="C:plasma membrane"/>
    <property type="evidence" value="ECO:0007669"/>
    <property type="project" value="UniProtKB-SubCell"/>
</dbReference>
<feature type="transmembrane region" description="Helical" evidence="10">
    <location>
        <begin position="85"/>
        <end position="103"/>
    </location>
</feature>
<keyword evidence="3" id="KW-1003">Cell membrane</keyword>
<dbReference type="Pfam" id="PF00893">
    <property type="entry name" value="Multi_Drug_Res"/>
    <property type="match status" value="1"/>
</dbReference>
<organism evidence="11 12">
    <name type="scientific">Sphingobium yanoikuyae</name>
    <name type="common">Sphingomonas yanoikuyae</name>
    <dbReference type="NCBI Taxonomy" id="13690"/>
    <lineage>
        <taxon>Bacteria</taxon>
        <taxon>Pseudomonadati</taxon>
        <taxon>Pseudomonadota</taxon>
        <taxon>Alphaproteobacteria</taxon>
        <taxon>Sphingomonadales</taxon>
        <taxon>Sphingomonadaceae</taxon>
        <taxon>Sphingobium</taxon>
    </lineage>
</organism>
<dbReference type="KEGG" id="sya:A6768_15395"/>
<keyword evidence="6 10" id="KW-0472">Membrane</keyword>
<accession>A0A291N1K3</accession>
<dbReference type="InterPro" id="IPR000390">
    <property type="entry name" value="Small_drug/metabolite_transptr"/>
</dbReference>
<sequence length="106" mass="11044">MAWIALFFAGLLEIVWAFAMKQSHGFTRLVPSLITLIAMIASFGLLSLAMRSLPLGTAYMIWTGIGALGAFAVGVAFMGEAISPARLAAAALILSGLVMMKLASPG</sequence>
<dbReference type="Gene3D" id="1.10.3730.20">
    <property type="match status" value="1"/>
</dbReference>
<evidence type="ECO:0000256" key="10">
    <source>
        <dbReference type="SAM" id="Phobius"/>
    </source>
</evidence>
<evidence type="ECO:0000313" key="11">
    <source>
        <dbReference type="EMBL" id="ATI81237.1"/>
    </source>
</evidence>
<keyword evidence="5 10" id="KW-1133">Transmembrane helix</keyword>
<dbReference type="SUPFAM" id="SSF103481">
    <property type="entry name" value="Multidrug resistance efflux transporter EmrE"/>
    <property type="match status" value="1"/>
</dbReference>
<dbReference type="GO" id="GO:0022857">
    <property type="term" value="F:transmembrane transporter activity"/>
    <property type="evidence" value="ECO:0007669"/>
    <property type="project" value="InterPro"/>
</dbReference>
<dbReference type="NCBIfam" id="NF008512">
    <property type="entry name" value="PRK11431.1"/>
    <property type="match status" value="1"/>
</dbReference>
<dbReference type="Proteomes" id="UP000219422">
    <property type="component" value="Chromosome"/>
</dbReference>
<dbReference type="AlphaFoldDB" id="A0A291N1K3"/>
<dbReference type="InterPro" id="IPR045324">
    <property type="entry name" value="Small_multidrug_res"/>
</dbReference>
<dbReference type="GeneID" id="57778222"/>
<evidence type="ECO:0000256" key="1">
    <source>
        <dbReference type="ARBA" id="ARBA00004651"/>
    </source>
</evidence>
<dbReference type="GO" id="GO:1990961">
    <property type="term" value="P:xenobiotic detoxification by transmembrane export across the plasma membrane"/>
    <property type="evidence" value="ECO:0007669"/>
    <property type="project" value="UniProtKB-ARBA"/>
</dbReference>
<keyword evidence="4 9" id="KW-0812">Transmembrane</keyword>
<evidence type="ECO:0000256" key="6">
    <source>
        <dbReference type="ARBA" id="ARBA00023136"/>
    </source>
</evidence>
<dbReference type="PANTHER" id="PTHR30561">
    <property type="entry name" value="SMR FAMILY PROTON-DEPENDENT DRUG EFFLUX TRANSPORTER SUGE"/>
    <property type="match status" value="1"/>
</dbReference>
<name>A0A291N1K3_SPHYA</name>
<feature type="transmembrane region" description="Helical" evidence="10">
    <location>
        <begin position="33"/>
        <end position="50"/>
    </location>
</feature>
<evidence type="ECO:0000256" key="4">
    <source>
        <dbReference type="ARBA" id="ARBA00022692"/>
    </source>
</evidence>
<gene>
    <name evidence="11" type="ORF">A6768_15395</name>
</gene>
<dbReference type="InterPro" id="IPR037185">
    <property type="entry name" value="EmrE-like"/>
</dbReference>
<reference evidence="11 12" key="1">
    <citation type="submission" date="2017-10" db="EMBL/GenBank/DDBJ databases">
        <title>Sphingobium yanoikuyae S72.</title>
        <authorList>
            <person name="Sanchez E."/>
            <person name="Bustos P."/>
            <person name="Mendoza P."/>
            <person name="Guo X."/>
            <person name="Mendoza A."/>
        </authorList>
    </citation>
    <scope>NUCLEOTIDE SEQUENCE [LARGE SCALE GENOMIC DNA]</scope>
    <source>
        <strain evidence="11 12">S72</strain>
    </source>
</reference>
<evidence type="ECO:0000256" key="9">
    <source>
        <dbReference type="RuleBase" id="RU003942"/>
    </source>
</evidence>
<dbReference type="RefSeq" id="WP_097384231.1">
    <property type="nucleotide sequence ID" value="NZ_CP023741.1"/>
</dbReference>
<evidence type="ECO:0000313" key="12">
    <source>
        <dbReference type="Proteomes" id="UP000219422"/>
    </source>
</evidence>
<comment type="similarity">
    <text evidence="7">Belongs to the drug/metabolite transporter (DMT) superfamily. Small multidrug resistance (SMR) (TC 2.A.7.1) family. Gdx/SugE subfamily.</text>
</comment>
<evidence type="ECO:0000256" key="7">
    <source>
        <dbReference type="ARBA" id="ARBA00038151"/>
    </source>
</evidence>
<protein>
    <recommendedName>
        <fullName evidence="8">Guanidinium exporter</fullName>
    </recommendedName>
</protein>
<dbReference type="EMBL" id="CP023741">
    <property type="protein sequence ID" value="ATI81237.1"/>
    <property type="molecule type" value="Genomic_DNA"/>
</dbReference>
<comment type="subcellular location">
    <subcellularLocation>
        <location evidence="1 9">Cell membrane</location>
        <topology evidence="1 9">Multi-pass membrane protein</topology>
    </subcellularLocation>
</comment>
<dbReference type="FunFam" id="1.10.3730.20:FF:000001">
    <property type="entry name" value="Quaternary ammonium compound resistance transporter SugE"/>
    <property type="match status" value="1"/>
</dbReference>